<proteinExistence type="predicted"/>
<accession>A0A7L0I999</accession>
<dbReference type="Proteomes" id="UP000541811">
    <property type="component" value="Unassembled WGS sequence"/>
</dbReference>
<evidence type="ECO:0000256" key="2">
    <source>
        <dbReference type="SAM" id="Phobius"/>
    </source>
</evidence>
<dbReference type="AlphaFoldDB" id="A0A7L0I999"/>
<protein>
    <submittedName>
        <fullName evidence="3">ERVV2 protein</fullName>
    </submittedName>
</protein>
<evidence type="ECO:0000313" key="3">
    <source>
        <dbReference type="EMBL" id="NXK28775.1"/>
    </source>
</evidence>
<reference evidence="3 4" key="1">
    <citation type="submission" date="2019-09" db="EMBL/GenBank/DDBJ databases">
        <title>Bird 10,000 Genomes (B10K) Project - Family phase.</title>
        <authorList>
            <person name="Zhang G."/>
        </authorList>
    </citation>
    <scope>NUCLEOTIDE SEQUENCE [LARGE SCALE GENOMIC DNA]</scope>
    <source>
        <strain evidence="3">B10K-DU-005-73</strain>
        <tissue evidence="3">Liver</tissue>
    </source>
</reference>
<keyword evidence="2" id="KW-1133">Transmembrane helix</keyword>
<dbReference type="EMBL" id="VXAK01026816">
    <property type="protein sequence ID" value="NXK28775.1"/>
    <property type="molecule type" value="Genomic_DNA"/>
</dbReference>
<gene>
    <name evidence="3" type="primary">Ervv2_3</name>
    <name evidence="3" type="ORF">AREINT_R15227</name>
</gene>
<feature type="transmembrane region" description="Helical" evidence="2">
    <location>
        <begin position="71"/>
        <end position="97"/>
    </location>
</feature>
<dbReference type="Pfam" id="PF00429">
    <property type="entry name" value="TLV_coat"/>
    <property type="match status" value="1"/>
</dbReference>
<keyword evidence="2" id="KW-0812">Transmembrane</keyword>
<dbReference type="Gene3D" id="1.10.287.210">
    <property type="match status" value="1"/>
</dbReference>
<comment type="caution">
    <text evidence="3">The sequence shown here is derived from an EMBL/GenBank/DDBJ whole genome shotgun (WGS) entry which is preliminary data.</text>
</comment>
<keyword evidence="4" id="KW-1185">Reference proteome</keyword>
<feature type="non-terminal residue" evidence="3">
    <location>
        <position position="1"/>
    </location>
</feature>
<sequence>TAKEGGVCLIINQSCCSYINQEQRIKTDIEQIWQQSKVLHQVSQDDTLLGFSNIWEKLTSWLPNLVWLRRLFVMVVIIIILILIICLMINCAFRYCLKPRDSYSKWKRNRLRQKLESNKYFRDL</sequence>
<dbReference type="PANTHER" id="PTHR10424">
    <property type="entry name" value="VIRAL ENVELOPE PROTEIN"/>
    <property type="match status" value="1"/>
</dbReference>
<keyword evidence="1" id="KW-1015">Disulfide bond</keyword>
<dbReference type="SUPFAM" id="SSF58069">
    <property type="entry name" value="Virus ectodomain"/>
    <property type="match status" value="1"/>
</dbReference>
<evidence type="ECO:0000256" key="1">
    <source>
        <dbReference type="ARBA" id="ARBA00023157"/>
    </source>
</evidence>
<dbReference type="InterPro" id="IPR018154">
    <property type="entry name" value="TLV/ENV_coat_polyprotein"/>
</dbReference>
<name>A0A7L0I999_AREIN</name>
<dbReference type="PANTHER" id="PTHR10424:SF73">
    <property type="entry name" value="ENDOGENOUS RETROVIRUS GROUP FC1 ENV POLYPROTEIN-RELATED"/>
    <property type="match status" value="1"/>
</dbReference>
<keyword evidence="2" id="KW-0472">Membrane</keyword>
<feature type="non-terminal residue" evidence="3">
    <location>
        <position position="124"/>
    </location>
</feature>
<evidence type="ECO:0000313" key="4">
    <source>
        <dbReference type="Proteomes" id="UP000541811"/>
    </source>
</evidence>
<organism evidence="3 4">
    <name type="scientific">Arenaria interpres</name>
    <name type="common">Ruddy turnstone</name>
    <name type="synonym">Tringa interpres</name>
    <dbReference type="NCBI Taxonomy" id="54971"/>
    <lineage>
        <taxon>Eukaryota</taxon>
        <taxon>Metazoa</taxon>
        <taxon>Chordata</taxon>
        <taxon>Craniata</taxon>
        <taxon>Vertebrata</taxon>
        <taxon>Euteleostomi</taxon>
        <taxon>Archelosauria</taxon>
        <taxon>Archosauria</taxon>
        <taxon>Dinosauria</taxon>
        <taxon>Saurischia</taxon>
        <taxon>Theropoda</taxon>
        <taxon>Coelurosauria</taxon>
        <taxon>Aves</taxon>
        <taxon>Neognathae</taxon>
        <taxon>Neoaves</taxon>
        <taxon>Charadriiformes</taxon>
        <taxon>Scolopacidae</taxon>
        <taxon>Arenaria</taxon>
    </lineage>
</organism>